<dbReference type="PANTHER" id="PTHR10127:SF861">
    <property type="entry name" value="DORSAL-VENTRAL PATTERNING PROTEIN TOLLOID-RELATED"/>
    <property type="match status" value="1"/>
</dbReference>
<evidence type="ECO:0000256" key="5">
    <source>
        <dbReference type="SAM" id="MobiDB-lite"/>
    </source>
</evidence>
<dbReference type="Pfam" id="PF01400">
    <property type="entry name" value="Astacin"/>
    <property type="match status" value="1"/>
</dbReference>
<feature type="binding site" evidence="3">
    <location>
        <position position="67"/>
    </location>
    <ligand>
        <name>Zn(2+)</name>
        <dbReference type="ChEBI" id="CHEBI:29105"/>
        <note>catalytic</note>
    </ligand>
</feature>
<dbReference type="Proteomes" id="UP000095287">
    <property type="component" value="Unplaced"/>
</dbReference>
<keyword evidence="3 4" id="KW-0482">Metalloprotease</keyword>
<feature type="disulfide bond" evidence="3">
    <location>
        <begin position="39"/>
        <end position="40"/>
    </location>
</feature>
<feature type="disulfide bond" evidence="3">
    <location>
        <begin position="37"/>
        <end position="59"/>
    </location>
</feature>
<feature type="binding site" evidence="3">
    <location>
        <position position="71"/>
    </location>
    <ligand>
        <name>Zn(2+)</name>
        <dbReference type="ChEBI" id="CHEBI:29105"/>
        <note>catalytic</note>
    </ligand>
</feature>
<dbReference type="InterPro" id="IPR006026">
    <property type="entry name" value="Peptidase_Metallo"/>
</dbReference>
<dbReference type="EC" id="3.4.24.-" evidence="4"/>
<comment type="cofactor">
    <cofactor evidence="3 4">
        <name>Zn(2+)</name>
        <dbReference type="ChEBI" id="CHEBI:29105"/>
    </cofactor>
    <text evidence="3 4">Binds 1 zinc ion per subunit.</text>
</comment>
<keyword evidence="3 4" id="KW-0378">Hydrolase</keyword>
<dbReference type="InterPro" id="IPR035914">
    <property type="entry name" value="Sperma_CUB_dom_sf"/>
</dbReference>
<comment type="caution">
    <text evidence="3">Lacks conserved residue(s) required for the propagation of feature annotation.</text>
</comment>
<dbReference type="AlphaFoldDB" id="A0A1I7YS69"/>
<evidence type="ECO:0000259" key="6">
    <source>
        <dbReference type="PROSITE" id="PS51864"/>
    </source>
</evidence>
<dbReference type="Gene3D" id="2.60.120.290">
    <property type="entry name" value="Spermadhesin, CUB domain"/>
    <property type="match status" value="1"/>
</dbReference>
<sequence length="380" mass="42520">MGISQKAMRHWENSTCLSFVPRQPSHENYIVFTVDKCGCCSYVGRRGDGPQAVSIGKNCDKFGIVVHELGHAVGFWHEHTRPDRDKYVDIFYKSIQTAQDYNFDKSKPEEVDSLGETYDYASIMHYARDTFSKAPYLDTILPKHPSIGERPEIGQRIKLSDGDIRQTNKLYRCPSCGRTLVDEYGELSATPRSTNCQWRVVAAQGEIVLLNISTAFLPLPSSSCAGERDNFVIVRDGYFAGSPIIERPEIGQRIKLSDGDIRQTNKLYRCPSCGRTLVDEYGELSATPRSTNWMGTLLDLQSLIRSVEEFVLEPTLPREIECSYSLGSIPTCYRRLVLPLTELFAEVPSLPTKESSRARGSPNTTAPTPTAFGPLPYPLG</sequence>
<keyword evidence="3 4" id="KW-0479">Metal-binding</keyword>
<proteinExistence type="predicted"/>
<dbReference type="Gene3D" id="3.40.390.10">
    <property type="entry name" value="Collagenase (Catalytic Domain)"/>
    <property type="match status" value="1"/>
</dbReference>
<dbReference type="GO" id="GO:0005615">
    <property type="term" value="C:extracellular space"/>
    <property type="evidence" value="ECO:0007669"/>
    <property type="project" value="TreeGrafter"/>
</dbReference>
<dbReference type="InterPro" id="IPR001506">
    <property type="entry name" value="Peptidase_M12A"/>
</dbReference>
<evidence type="ECO:0000256" key="3">
    <source>
        <dbReference type="PROSITE-ProRule" id="PRU01211"/>
    </source>
</evidence>
<keyword evidence="3 4" id="KW-0862">Zinc</keyword>
<dbReference type="GO" id="GO:0008270">
    <property type="term" value="F:zinc ion binding"/>
    <property type="evidence" value="ECO:0007669"/>
    <property type="project" value="UniProtKB-UniRule"/>
</dbReference>
<dbReference type="WBParaSite" id="L893_g19190.t1">
    <property type="protein sequence ID" value="L893_g19190.t1"/>
    <property type="gene ID" value="L893_g19190"/>
</dbReference>
<accession>A0A1I7YS69</accession>
<evidence type="ECO:0000256" key="4">
    <source>
        <dbReference type="RuleBase" id="RU361183"/>
    </source>
</evidence>
<evidence type="ECO:0000256" key="1">
    <source>
        <dbReference type="ARBA" id="ARBA00022536"/>
    </source>
</evidence>
<dbReference type="SUPFAM" id="SSF49854">
    <property type="entry name" value="Spermadhesin, CUB domain"/>
    <property type="match status" value="1"/>
</dbReference>
<dbReference type="PROSITE" id="PS51864">
    <property type="entry name" value="ASTACIN"/>
    <property type="match status" value="1"/>
</dbReference>
<evidence type="ECO:0000313" key="8">
    <source>
        <dbReference type="WBParaSite" id="L893_g19190.t1"/>
    </source>
</evidence>
<dbReference type="GO" id="GO:0009953">
    <property type="term" value="P:dorsal/ventral pattern formation"/>
    <property type="evidence" value="ECO:0007669"/>
    <property type="project" value="TreeGrafter"/>
</dbReference>
<dbReference type="GO" id="GO:0004222">
    <property type="term" value="F:metalloendopeptidase activity"/>
    <property type="evidence" value="ECO:0007669"/>
    <property type="project" value="UniProtKB-UniRule"/>
</dbReference>
<protein>
    <recommendedName>
        <fullName evidence="4">Metalloendopeptidase</fullName>
        <ecNumber evidence="4">3.4.24.-</ecNumber>
    </recommendedName>
</protein>
<dbReference type="GO" id="GO:0016485">
    <property type="term" value="P:protein processing"/>
    <property type="evidence" value="ECO:0007669"/>
    <property type="project" value="TreeGrafter"/>
</dbReference>
<keyword evidence="3 4" id="KW-0645">Protease</keyword>
<reference evidence="8" key="1">
    <citation type="submission" date="2016-11" db="UniProtKB">
        <authorList>
            <consortium name="WormBaseParasite"/>
        </authorList>
    </citation>
    <scope>IDENTIFICATION</scope>
</reference>
<keyword evidence="7" id="KW-1185">Reference proteome</keyword>
<dbReference type="PANTHER" id="PTHR10127">
    <property type="entry name" value="DISCOIDIN, CUB, EGF, LAMININ , AND ZINC METALLOPROTEASE DOMAIN CONTAINING"/>
    <property type="match status" value="1"/>
</dbReference>
<evidence type="ECO:0000256" key="2">
    <source>
        <dbReference type="ARBA" id="ARBA00023157"/>
    </source>
</evidence>
<feature type="active site" evidence="3">
    <location>
        <position position="68"/>
    </location>
</feature>
<evidence type="ECO:0000313" key="7">
    <source>
        <dbReference type="Proteomes" id="UP000095287"/>
    </source>
</evidence>
<dbReference type="SUPFAM" id="SSF55486">
    <property type="entry name" value="Metalloproteases ('zincins'), catalytic domain"/>
    <property type="match status" value="1"/>
</dbReference>
<dbReference type="PRINTS" id="PR00480">
    <property type="entry name" value="ASTACIN"/>
</dbReference>
<dbReference type="InterPro" id="IPR024079">
    <property type="entry name" value="MetalloPept_cat_dom_sf"/>
</dbReference>
<keyword evidence="1" id="KW-0245">EGF-like domain</keyword>
<feature type="region of interest" description="Disordered" evidence="5">
    <location>
        <begin position="351"/>
        <end position="380"/>
    </location>
</feature>
<keyword evidence="2 3" id="KW-1015">Disulfide bond</keyword>
<organism evidence="7 8">
    <name type="scientific">Steinernema glaseri</name>
    <dbReference type="NCBI Taxonomy" id="37863"/>
    <lineage>
        <taxon>Eukaryota</taxon>
        <taxon>Metazoa</taxon>
        <taxon>Ecdysozoa</taxon>
        <taxon>Nematoda</taxon>
        <taxon>Chromadorea</taxon>
        <taxon>Rhabditida</taxon>
        <taxon>Tylenchina</taxon>
        <taxon>Panagrolaimomorpha</taxon>
        <taxon>Strongyloidoidea</taxon>
        <taxon>Steinernematidae</taxon>
        <taxon>Steinernema</taxon>
    </lineage>
</organism>
<name>A0A1I7YS69_9BILA</name>
<feature type="binding site" evidence="3">
    <location>
        <position position="77"/>
    </location>
    <ligand>
        <name>Zn(2+)</name>
        <dbReference type="ChEBI" id="CHEBI:29105"/>
        <note>catalytic</note>
    </ligand>
</feature>
<dbReference type="SMART" id="SM00235">
    <property type="entry name" value="ZnMc"/>
    <property type="match status" value="1"/>
</dbReference>
<feature type="domain" description="Peptidase M12A" evidence="6">
    <location>
        <begin position="1"/>
        <end position="174"/>
    </location>
</feature>